<dbReference type="GO" id="GO:0004555">
    <property type="term" value="F:alpha,alpha-trehalase activity"/>
    <property type="evidence" value="ECO:0007669"/>
    <property type="project" value="UniProtKB-EC"/>
</dbReference>
<evidence type="ECO:0000313" key="5">
    <source>
        <dbReference type="Proteomes" id="UP001140217"/>
    </source>
</evidence>
<dbReference type="InterPro" id="IPR012341">
    <property type="entry name" value="6hp_glycosidase-like_sf"/>
</dbReference>
<keyword evidence="2" id="KW-0326">Glycosidase</keyword>
<sequence>MRLAPVLGWAAAVLLAAASPGAAADAGAYAAPAVSVLGARQKQNLCSHPIYCSGTLLERVMLSGVFTKDKTFVDMPTRQPVSKVLAAFNQIAGNLTKAKVAKFVDDNFYPIGSDVVEAELEDWTDDPPFLRGVTDPLLRGFGMAVHNQWKKLARKRDPSRLCAGCASSLLPVNNTFIVPGGASSREFNYWHSYYINMGLLRSGLFKTARGALQNLLDMVATYGFVPTGGRVYYTDRSQVPLLALMVKDYYNATQDLAFVRAALPLLERELAYWYSHRSIDISYTTNDENTQSRSVATTKIATFGSLLAPVKGPNLFVTSGVSSSSLVPAARRPEGFLGDSATLMSAVKGPTLFATAVGSGSLFAASEAGTVPGVQYADLQTAIKGPALFSSTPPREIELPADNPFDSFSSSELAVLYSIEINQTISVNLNSALFQVETAVADLLALTNNGSDTAGSTRYRGSANSRRDTLFDLTHNPRTGLFADYNTRTKAQTKIWSLSSLWPSWAFGDELPSASAQKALQYMADLHTRFPGGLPNTLYNSSLGWDLPYVRAPLQHMAIQSAAKVEALPGLERPATASGQSLSASIAQSTLQAAFCNWYTTGGAIAGTLDPYDSTSAGNGTGSSFGSYSVDASGNLVVTTDASDAGDYAWTNGVLIWVFDQYKSQLRTPVCPVKLNIVKPPPPPV</sequence>
<organism evidence="4 5">
    <name type="scientific">Coemansia javaensis</name>
    <dbReference type="NCBI Taxonomy" id="2761396"/>
    <lineage>
        <taxon>Eukaryota</taxon>
        <taxon>Fungi</taxon>
        <taxon>Fungi incertae sedis</taxon>
        <taxon>Zoopagomycota</taxon>
        <taxon>Kickxellomycotina</taxon>
        <taxon>Kickxellomycetes</taxon>
        <taxon>Kickxellales</taxon>
        <taxon>Kickxellaceae</taxon>
        <taxon>Coemansia</taxon>
    </lineage>
</organism>
<dbReference type="EMBL" id="JANBUL010000231">
    <property type="protein sequence ID" value="KAJ2778406.1"/>
    <property type="molecule type" value="Genomic_DNA"/>
</dbReference>
<protein>
    <recommendedName>
        <fullName evidence="2">Trehalase</fullName>
        <ecNumber evidence="2">3.2.1.28</ecNumber>
    </recommendedName>
    <alternativeName>
        <fullName evidence="2">Alpha-trehalose glucohydrolase</fullName>
    </alternativeName>
</protein>
<dbReference type="OrthoDB" id="3542292at2759"/>
<feature type="non-terminal residue" evidence="4">
    <location>
        <position position="685"/>
    </location>
</feature>
<comment type="caution">
    <text evidence="4">The sequence shown here is derived from an EMBL/GenBank/DDBJ whole genome shotgun (WGS) entry which is preliminary data.</text>
</comment>
<gene>
    <name evidence="4" type="ORF">H4R18_004626</name>
</gene>
<dbReference type="PANTHER" id="PTHR23403">
    <property type="entry name" value="TREHALASE"/>
    <property type="match status" value="1"/>
</dbReference>
<dbReference type="Proteomes" id="UP001140217">
    <property type="component" value="Unassembled WGS sequence"/>
</dbReference>
<dbReference type="Pfam" id="PF01204">
    <property type="entry name" value="Trehalase"/>
    <property type="match status" value="2"/>
</dbReference>
<name>A0A9W8H554_9FUNG</name>
<dbReference type="InterPro" id="IPR008928">
    <property type="entry name" value="6-hairpin_glycosidase_sf"/>
</dbReference>
<keyword evidence="3" id="KW-0732">Signal</keyword>
<dbReference type="EC" id="3.2.1.28" evidence="2"/>
<evidence type="ECO:0000256" key="3">
    <source>
        <dbReference type="SAM" id="SignalP"/>
    </source>
</evidence>
<keyword evidence="2" id="KW-0378">Hydrolase</keyword>
<feature type="chain" id="PRO_5040795743" description="Trehalase" evidence="3">
    <location>
        <begin position="25"/>
        <end position="685"/>
    </location>
</feature>
<evidence type="ECO:0000256" key="1">
    <source>
        <dbReference type="ARBA" id="ARBA00005615"/>
    </source>
</evidence>
<dbReference type="SUPFAM" id="SSF48208">
    <property type="entry name" value="Six-hairpin glycosidases"/>
    <property type="match status" value="2"/>
</dbReference>
<proteinExistence type="inferred from homology"/>
<keyword evidence="5" id="KW-1185">Reference proteome</keyword>
<comment type="catalytic activity">
    <reaction evidence="2">
        <text>alpha,alpha-trehalose + H2O = alpha-D-glucose + beta-D-glucose</text>
        <dbReference type="Rhea" id="RHEA:32675"/>
        <dbReference type="ChEBI" id="CHEBI:15377"/>
        <dbReference type="ChEBI" id="CHEBI:15903"/>
        <dbReference type="ChEBI" id="CHEBI:16551"/>
        <dbReference type="ChEBI" id="CHEBI:17925"/>
        <dbReference type="EC" id="3.2.1.28"/>
    </reaction>
</comment>
<dbReference type="PANTHER" id="PTHR23403:SF1">
    <property type="entry name" value="TREHALASE"/>
    <property type="match status" value="1"/>
</dbReference>
<dbReference type="AlphaFoldDB" id="A0A9W8H554"/>
<dbReference type="Gene3D" id="1.50.10.10">
    <property type="match status" value="1"/>
</dbReference>
<evidence type="ECO:0000313" key="4">
    <source>
        <dbReference type="EMBL" id="KAJ2778406.1"/>
    </source>
</evidence>
<feature type="signal peptide" evidence="3">
    <location>
        <begin position="1"/>
        <end position="24"/>
    </location>
</feature>
<comment type="similarity">
    <text evidence="1 2">Belongs to the glycosyl hydrolase 37 family.</text>
</comment>
<reference evidence="4" key="1">
    <citation type="submission" date="2022-07" db="EMBL/GenBank/DDBJ databases">
        <title>Phylogenomic reconstructions and comparative analyses of Kickxellomycotina fungi.</title>
        <authorList>
            <person name="Reynolds N.K."/>
            <person name="Stajich J.E."/>
            <person name="Barry K."/>
            <person name="Grigoriev I.V."/>
            <person name="Crous P."/>
            <person name="Smith M.E."/>
        </authorList>
    </citation>
    <scope>NUCLEOTIDE SEQUENCE</scope>
    <source>
        <strain evidence="4">NBRC 105414</strain>
    </source>
</reference>
<dbReference type="GO" id="GO:0005993">
    <property type="term" value="P:trehalose catabolic process"/>
    <property type="evidence" value="ECO:0007669"/>
    <property type="project" value="TreeGrafter"/>
</dbReference>
<accession>A0A9W8H554</accession>
<evidence type="ECO:0000256" key="2">
    <source>
        <dbReference type="RuleBase" id="RU361180"/>
    </source>
</evidence>
<dbReference type="PRINTS" id="PR00744">
    <property type="entry name" value="GLHYDRLASE37"/>
</dbReference>
<dbReference type="InterPro" id="IPR001661">
    <property type="entry name" value="Glyco_hydro_37"/>
</dbReference>